<gene>
    <name evidence="7" type="ORF">RJT34_31810</name>
</gene>
<evidence type="ECO:0000313" key="7">
    <source>
        <dbReference type="EMBL" id="KAK7264205.1"/>
    </source>
</evidence>
<dbReference type="GO" id="GO:0008270">
    <property type="term" value="F:zinc ion binding"/>
    <property type="evidence" value="ECO:0007669"/>
    <property type="project" value="UniProtKB-KW"/>
</dbReference>
<dbReference type="PANTHER" id="PTHR42647:SF6">
    <property type="entry name" value="RING-TYPE DOMAIN-CONTAINING PROTEIN"/>
    <property type="match status" value="1"/>
</dbReference>
<dbReference type="AlphaFoldDB" id="A0AAN9I5A9"/>
<name>A0AAN9I5A9_CLITE</name>
<proteinExistence type="predicted"/>
<keyword evidence="8" id="KW-1185">Reference proteome</keyword>
<evidence type="ECO:0000256" key="5">
    <source>
        <dbReference type="SAM" id="Coils"/>
    </source>
</evidence>
<evidence type="ECO:0000256" key="3">
    <source>
        <dbReference type="ARBA" id="ARBA00022833"/>
    </source>
</evidence>
<sequence length="278" mass="32037">MAIQAQLYPSNSASPFWNNNNGYCASGLVDPHFNSQQKHHLQQQQQSQELYNGWRGAVDPNIHVHNPKALNSPTFALMLEKQWEETDRYINFQNEKLRYTLQEHWKQQVTALLKKAESRSLYVLAEKDKEIAQAAKRRVELEEYLRKLEAENREWQRVAKEKETMALTLYKTLEEMREGGYCTNGVVANDAVSFCDETRRNEEEATAENNVAECGGKRVGELEQITGVMVCKSCNSRRSCYLFLPCRHLSCCQVCNAFLDACPICRMPKKATIETLIF</sequence>
<dbReference type="Pfam" id="PF13920">
    <property type="entry name" value="zf-C3HC4_3"/>
    <property type="match status" value="1"/>
</dbReference>
<dbReference type="Proteomes" id="UP001359559">
    <property type="component" value="Unassembled WGS sequence"/>
</dbReference>
<protein>
    <recommendedName>
        <fullName evidence="6">RING-type domain-containing protein</fullName>
    </recommendedName>
</protein>
<evidence type="ECO:0000259" key="6">
    <source>
        <dbReference type="PROSITE" id="PS50089"/>
    </source>
</evidence>
<dbReference type="PROSITE" id="PS50089">
    <property type="entry name" value="ZF_RING_2"/>
    <property type="match status" value="1"/>
</dbReference>
<dbReference type="EMBL" id="JAYKXN010000008">
    <property type="protein sequence ID" value="KAK7264205.1"/>
    <property type="molecule type" value="Genomic_DNA"/>
</dbReference>
<evidence type="ECO:0000256" key="4">
    <source>
        <dbReference type="PROSITE-ProRule" id="PRU00175"/>
    </source>
</evidence>
<keyword evidence="1" id="KW-0479">Metal-binding</keyword>
<keyword evidence="2 4" id="KW-0863">Zinc-finger</keyword>
<evidence type="ECO:0000256" key="2">
    <source>
        <dbReference type="ARBA" id="ARBA00022771"/>
    </source>
</evidence>
<dbReference type="SUPFAM" id="SSF57850">
    <property type="entry name" value="RING/U-box"/>
    <property type="match status" value="1"/>
</dbReference>
<organism evidence="7 8">
    <name type="scientific">Clitoria ternatea</name>
    <name type="common">Butterfly pea</name>
    <dbReference type="NCBI Taxonomy" id="43366"/>
    <lineage>
        <taxon>Eukaryota</taxon>
        <taxon>Viridiplantae</taxon>
        <taxon>Streptophyta</taxon>
        <taxon>Embryophyta</taxon>
        <taxon>Tracheophyta</taxon>
        <taxon>Spermatophyta</taxon>
        <taxon>Magnoliopsida</taxon>
        <taxon>eudicotyledons</taxon>
        <taxon>Gunneridae</taxon>
        <taxon>Pentapetalae</taxon>
        <taxon>rosids</taxon>
        <taxon>fabids</taxon>
        <taxon>Fabales</taxon>
        <taxon>Fabaceae</taxon>
        <taxon>Papilionoideae</taxon>
        <taxon>50 kb inversion clade</taxon>
        <taxon>NPAAA clade</taxon>
        <taxon>indigoferoid/millettioid clade</taxon>
        <taxon>Phaseoleae</taxon>
        <taxon>Clitoria</taxon>
    </lineage>
</organism>
<dbReference type="PIRSF" id="PIRSF036836">
    <property type="entry name" value="RNase_bind_SBP1"/>
    <property type="match status" value="1"/>
</dbReference>
<accession>A0AAN9I5A9</accession>
<keyword evidence="3" id="KW-0862">Zinc</keyword>
<dbReference type="InterPro" id="IPR013083">
    <property type="entry name" value="Znf_RING/FYVE/PHD"/>
</dbReference>
<dbReference type="InterPro" id="IPR001841">
    <property type="entry name" value="Znf_RING"/>
</dbReference>
<dbReference type="GO" id="GO:0004842">
    <property type="term" value="F:ubiquitin-protein transferase activity"/>
    <property type="evidence" value="ECO:0007669"/>
    <property type="project" value="TreeGrafter"/>
</dbReference>
<reference evidence="7 8" key="1">
    <citation type="submission" date="2024-01" db="EMBL/GenBank/DDBJ databases">
        <title>The genomes of 5 underutilized Papilionoideae crops provide insights into root nodulation and disease resistance.</title>
        <authorList>
            <person name="Yuan L."/>
        </authorList>
    </citation>
    <scope>NUCLEOTIDE SEQUENCE [LARGE SCALE GENOMIC DNA]</scope>
    <source>
        <strain evidence="7">LY-2023</strain>
        <tissue evidence="7">Leaf</tissue>
    </source>
</reference>
<evidence type="ECO:0000256" key="1">
    <source>
        <dbReference type="ARBA" id="ARBA00022723"/>
    </source>
</evidence>
<dbReference type="Gene3D" id="3.30.40.10">
    <property type="entry name" value="Zinc/RING finger domain, C3HC4 (zinc finger)"/>
    <property type="match status" value="1"/>
</dbReference>
<dbReference type="PANTHER" id="PTHR42647">
    <property type="entry name" value="SBP (S-RIBONUCLEASE BINDING PROTEIN) FAMILY PROTEIN"/>
    <property type="match status" value="1"/>
</dbReference>
<feature type="coiled-coil region" evidence="5">
    <location>
        <begin position="124"/>
        <end position="165"/>
    </location>
</feature>
<feature type="domain" description="RING-type" evidence="6">
    <location>
        <begin position="231"/>
        <end position="266"/>
    </location>
</feature>
<evidence type="ECO:0000313" key="8">
    <source>
        <dbReference type="Proteomes" id="UP001359559"/>
    </source>
</evidence>
<comment type="caution">
    <text evidence="7">The sequence shown here is derived from an EMBL/GenBank/DDBJ whole genome shotgun (WGS) entry which is preliminary data.</text>
</comment>
<keyword evidence="5" id="KW-0175">Coiled coil</keyword>